<dbReference type="InterPro" id="IPR017900">
    <property type="entry name" value="4Fe4S_Fe_S_CS"/>
</dbReference>
<dbReference type="InterPro" id="IPR004453">
    <property type="entry name" value="QueG"/>
</dbReference>
<dbReference type="PANTHER" id="PTHR30002:SF4">
    <property type="entry name" value="EPOXYQUEUOSINE REDUCTASE"/>
    <property type="match status" value="1"/>
</dbReference>
<comment type="function">
    <text evidence="6">Catalyzes the conversion of epoxyqueuosine (oQ) to queuosine (Q), which is a hypermodified base found in the wobble positions of tRNA(Asp), tRNA(Asn), tRNA(His) and tRNA(Tyr).</text>
</comment>
<dbReference type="NCBIfam" id="TIGR00276">
    <property type="entry name" value="tRNA epoxyqueuosine(34) reductase QueG"/>
    <property type="match status" value="1"/>
</dbReference>
<comment type="subunit">
    <text evidence="6">Monomer.</text>
</comment>
<sequence length="355" mass="39059">MSQPSLSSKHSLEDRIAEHAQHLGFDAIGFCQASLDPSIEEGLKAFVGAGHHGTMEWMETRIEQRAQPTVLWPDVRSVVSLGLSYAPDHDPREALSKTDQGLISVYARNRDYHDVIKGMLKHLAQFMVRMGGDGTQVKVFVDTAPVSERALAEKAHLGWQGKHTCLVSRTHGSWMLLGEIYTTLDLTPSRPQGGGCGSCSRCLTACPTNAFIGPYRMDARRCISYLTIEHKGPIPHDLRPLMGNRIYGCDDCLSACPWNRFAETGHHIKLQAREDLTAPKLAELAALDDPAFRRLFSGSPIKRIGRNRFVRNVLIAIGNSADQRLIPTAQALCTDPDPDIAETATWAATRLTAAP</sequence>
<feature type="binding site" evidence="6">
    <location>
        <position position="199"/>
    </location>
    <ligand>
        <name>[4Fe-4S] cluster</name>
        <dbReference type="ChEBI" id="CHEBI:49883"/>
        <label>1</label>
    </ligand>
</feature>
<feature type="binding site" evidence="6">
    <location>
        <position position="252"/>
    </location>
    <ligand>
        <name>[4Fe-4S] cluster</name>
        <dbReference type="ChEBI" id="CHEBI:49883"/>
        <label>2</label>
    </ligand>
</feature>
<dbReference type="EC" id="1.17.99.6" evidence="6"/>
<dbReference type="EMBL" id="BAQB01000020">
    <property type="protein sequence ID" value="GBR47276.1"/>
    <property type="molecule type" value="Genomic_DNA"/>
</dbReference>
<feature type="binding site" evidence="6">
    <location>
        <position position="177"/>
    </location>
    <ligand>
        <name>cob(II)alamin</name>
        <dbReference type="ChEBI" id="CHEBI:16304"/>
    </ligand>
</feature>
<dbReference type="InterPro" id="IPR013542">
    <property type="entry name" value="QueG_DUF1730"/>
</dbReference>
<keyword evidence="1 6" id="KW-0004">4Fe-4S</keyword>
<keyword evidence="6" id="KW-0819">tRNA processing</keyword>
<evidence type="ECO:0000313" key="9">
    <source>
        <dbReference type="Proteomes" id="UP001062443"/>
    </source>
</evidence>
<keyword evidence="9" id="KW-1185">Reference proteome</keyword>
<feature type="binding site" evidence="6">
    <location>
        <position position="249"/>
    </location>
    <ligand>
        <name>[4Fe-4S] cluster</name>
        <dbReference type="ChEBI" id="CHEBI:49883"/>
        <label>2</label>
    </ligand>
</feature>
<feature type="binding site" evidence="6">
    <location>
        <position position="65"/>
    </location>
    <ligand>
        <name>cob(II)alamin</name>
        <dbReference type="ChEBI" id="CHEBI:16304"/>
    </ligand>
</feature>
<keyword evidence="3 6" id="KW-0560">Oxidoreductase</keyword>
<feature type="binding site" evidence="6">
    <location>
        <position position="166"/>
    </location>
    <ligand>
        <name>cob(II)alamin</name>
        <dbReference type="ChEBI" id="CHEBI:16304"/>
    </ligand>
</feature>
<organism evidence="8 9">
    <name type="scientific">Neokomagataea tanensis NBRC 106556</name>
    <dbReference type="NCBI Taxonomy" id="1223519"/>
    <lineage>
        <taxon>Bacteria</taxon>
        <taxon>Pseudomonadati</taxon>
        <taxon>Pseudomonadota</taxon>
        <taxon>Alphaproteobacteria</taxon>
        <taxon>Acetobacterales</taxon>
        <taxon>Acetobacteraceae</taxon>
        <taxon>Neokomagataea</taxon>
    </lineage>
</organism>
<evidence type="ECO:0000256" key="4">
    <source>
        <dbReference type="ARBA" id="ARBA00023004"/>
    </source>
</evidence>
<feature type="active site" description="Proton donor" evidence="6">
    <location>
        <position position="142"/>
    </location>
</feature>
<accession>A0ABQ0QJQ1</accession>
<comment type="cofactor">
    <cofactor evidence="6">
        <name>cob(II)alamin</name>
        <dbReference type="ChEBI" id="CHEBI:16304"/>
    </cofactor>
</comment>
<keyword evidence="6" id="KW-0170">Cobalt</keyword>
<protein>
    <recommendedName>
        <fullName evidence="6">Epoxyqueuosine reductase</fullName>
        <ecNumber evidence="6">1.17.99.6</ecNumber>
    </recommendedName>
    <alternativeName>
        <fullName evidence="6">Queuosine biosynthesis protein QueG</fullName>
    </alternativeName>
</protein>
<dbReference type="Gene3D" id="3.30.70.20">
    <property type="match status" value="1"/>
</dbReference>
<evidence type="ECO:0000256" key="3">
    <source>
        <dbReference type="ARBA" id="ARBA00023002"/>
    </source>
</evidence>
<comment type="cofactor">
    <cofactor evidence="6">
        <name>[4Fe-4S] cluster</name>
        <dbReference type="ChEBI" id="CHEBI:49883"/>
    </cofactor>
    <text evidence="6">Binds 2 [4Fe-4S] clusters per monomer.</text>
</comment>
<keyword evidence="6" id="KW-0671">Queuosine biosynthesis</keyword>
<keyword evidence="4 6" id="KW-0408">Iron</keyword>
<keyword evidence="6" id="KW-0846">Cobalamin</keyword>
<dbReference type="HAMAP" id="MF_00916">
    <property type="entry name" value="QueG"/>
    <property type="match status" value="1"/>
</dbReference>
<feature type="binding site" evidence="6">
    <location>
        <position position="196"/>
    </location>
    <ligand>
        <name>[4Fe-4S] cluster</name>
        <dbReference type="ChEBI" id="CHEBI:49883"/>
        <label>1</label>
    </ligand>
</feature>
<evidence type="ECO:0000259" key="7">
    <source>
        <dbReference type="Pfam" id="PF08331"/>
    </source>
</evidence>
<comment type="catalytic activity">
    <reaction evidence="6">
        <text>epoxyqueuosine(34) in tRNA + AH2 = queuosine(34) in tRNA + A + H2O</text>
        <dbReference type="Rhea" id="RHEA:32159"/>
        <dbReference type="Rhea" id="RHEA-COMP:18571"/>
        <dbReference type="Rhea" id="RHEA-COMP:18582"/>
        <dbReference type="ChEBI" id="CHEBI:13193"/>
        <dbReference type="ChEBI" id="CHEBI:15377"/>
        <dbReference type="ChEBI" id="CHEBI:17499"/>
        <dbReference type="ChEBI" id="CHEBI:194431"/>
        <dbReference type="ChEBI" id="CHEBI:194443"/>
        <dbReference type="EC" id="1.17.99.6"/>
    </reaction>
</comment>
<evidence type="ECO:0000256" key="5">
    <source>
        <dbReference type="ARBA" id="ARBA00023014"/>
    </source>
</evidence>
<feature type="domain" description="DUF1730" evidence="7">
    <location>
        <begin position="65"/>
        <end position="143"/>
    </location>
</feature>
<reference evidence="8" key="1">
    <citation type="submission" date="2013-04" db="EMBL/GenBank/DDBJ databases">
        <title>The genome sequencing project of 58 acetic acid bacteria.</title>
        <authorList>
            <person name="Okamoto-Kainuma A."/>
            <person name="Ishikawa M."/>
            <person name="Umino S."/>
            <person name="Koizumi Y."/>
            <person name="Shiwa Y."/>
            <person name="Yoshikawa H."/>
            <person name="Matsutani M."/>
            <person name="Matsushita K."/>
        </authorList>
    </citation>
    <scope>NUCLEOTIDE SEQUENCE</scope>
    <source>
        <strain evidence="8">NBRC 106556</strain>
    </source>
</reference>
<gene>
    <name evidence="6" type="primary">queG</name>
    <name evidence="8" type="ORF">AA106556_1396</name>
</gene>
<dbReference type="Pfam" id="PF13484">
    <property type="entry name" value="Fer4_16"/>
    <property type="match status" value="1"/>
</dbReference>
<feature type="binding site" evidence="6">
    <location>
        <position position="224"/>
    </location>
    <ligand>
        <name>cob(II)alamin</name>
        <dbReference type="ChEBI" id="CHEBI:16304"/>
    </ligand>
</feature>
<evidence type="ECO:0000256" key="1">
    <source>
        <dbReference type="ARBA" id="ARBA00022485"/>
    </source>
</evidence>
<keyword evidence="6" id="KW-0963">Cytoplasm</keyword>
<feature type="binding site" evidence="6">
    <location>
        <begin position="147"/>
        <end position="149"/>
    </location>
    <ligand>
        <name>cob(II)alamin</name>
        <dbReference type="ChEBI" id="CHEBI:16304"/>
    </ligand>
</feature>
<feature type="binding site" evidence="6">
    <location>
        <position position="206"/>
    </location>
    <ligand>
        <name>[4Fe-4S] cluster</name>
        <dbReference type="ChEBI" id="CHEBI:49883"/>
        <label>2</label>
    </ligand>
</feature>
<dbReference type="Pfam" id="PF08331">
    <property type="entry name" value="QueG_DUF1730"/>
    <property type="match status" value="1"/>
</dbReference>
<feature type="binding site" evidence="6">
    <location>
        <position position="202"/>
    </location>
    <ligand>
        <name>[4Fe-4S] cluster</name>
        <dbReference type="ChEBI" id="CHEBI:49883"/>
        <label>1</label>
    </ligand>
</feature>
<comment type="caution">
    <text evidence="6">Lacks conserved residue(s) required for the propagation of feature annotation.</text>
</comment>
<comment type="subcellular location">
    <subcellularLocation>
        <location evidence="6">Cytoplasm</location>
    </subcellularLocation>
</comment>
<feature type="binding site" evidence="6">
    <location>
        <position position="222"/>
    </location>
    <ligand>
        <name>[4Fe-4S] cluster</name>
        <dbReference type="ChEBI" id="CHEBI:49883"/>
        <label>2</label>
    </ligand>
</feature>
<evidence type="ECO:0000256" key="2">
    <source>
        <dbReference type="ARBA" id="ARBA00022723"/>
    </source>
</evidence>
<dbReference type="PROSITE" id="PS00198">
    <property type="entry name" value="4FE4S_FER_1"/>
    <property type="match status" value="1"/>
</dbReference>
<feature type="binding site" evidence="6">
    <location>
        <position position="256"/>
    </location>
    <ligand>
        <name>[4Fe-4S] cluster</name>
        <dbReference type="ChEBI" id="CHEBI:49883"/>
        <label>1</label>
    </ligand>
</feature>
<proteinExistence type="inferred from homology"/>
<comment type="pathway">
    <text evidence="6">tRNA modification; tRNA-queuosine biosynthesis.</text>
</comment>
<dbReference type="RefSeq" id="WP_068173371.1">
    <property type="nucleotide sequence ID" value="NZ_BAQB01000020.1"/>
</dbReference>
<comment type="similarity">
    <text evidence="6">Belongs to the QueG family.</text>
</comment>
<keyword evidence="2 6" id="KW-0479">Metal-binding</keyword>
<feature type="binding site" evidence="6">
    <location>
        <begin position="249"/>
        <end position="250"/>
    </location>
    <ligand>
        <name>cob(II)alamin</name>
        <dbReference type="ChEBI" id="CHEBI:16304"/>
    </ligand>
</feature>
<evidence type="ECO:0000313" key="8">
    <source>
        <dbReference type="EMBL" id="GBR47276.1"/>
    </source>
</evidence>
<dbReference type="PANTHER" id="PTHR30002">
    <property type="entry name" value="EPOXYQUEUOSINE REDUCTASE"/>
    <property type="match status" value="1"/>
</dbReference>
<comment type="caution">
    <text evidence="8">The sequence shown here is derived from an EMBL/GenBank/DDBJ whole genome shotgun (WGS) entry which is preliminary data.</text>
</comment>
<dbReference type="SUPFAM" id="SSF54862">
    <property type="entry name" value="4Fe-4S ferredoxins"/>
    <property type="match status" value="1"/>
</dbReference>
<feature type="binding site" evidence="6">
    <location>
        <position position="142"/>
    </location>
    <ligand>
        <name>cob(II)alamin</name>
        <dbReference type="ChEBI" id="CHEBI:16304"/>
    </ligand>
</feature>
<evidence type="ECO:0000256" key="6">
    <source>
        <dbReference type="HAMAP-Rule" id="MF_00916"/>
    </source>
</evidence>
<keyword evidence="5 6" id="KW-0411">Iron-sulfur</keyword>
<dbReference type="Proteomes" id="UP001062443">
    <property type="component" value="Unassembled WGS sequence"/>
</dbReference>
<feature type="binding site" evidence="6">
    <location>
        <position position="231"/>
    </location>
    <ligand>
        <name>tRNA</name>
        <dbReference type="ChEBI" id="CHEBI:17843"/>
    </ligand>
</feature>
<name>A0ABQ0QJQ1_9PROT</name>